<keyword evidence="2" id="KW-1185">Reference proteome</keyword>
<dbReference type="EMBL" id="JRRC01108795">
    <property type="protein sequence ID" value="KHG00037.1"/>
    <property type="molecule type" value="Genomic_DNA"/>
</dbReference>
<proteinExistence type="predicted"/>
<dbReference type="Proteomes" id="UP000032142">
    <property type="component" value="Unassembled WGS sequence"/>
</dbReference>
<gene>
    <name evidence="1" type="ORF">F383_38799</name>
</gene>
<protein>
    <submittedName>
        <fullName evidence="1">Uncharacterized protein</fullName>
    </submittedName>
</protein>
<accession>A0A0B0MI24</accession>
<evidence type="ECO:0000313" key="1">
    <source>
        <dbReference type="EMBL" id="KHG00037.1"/>
    </source>
</evidence>
<comment type="caution">
    <text evidence="1">The sequence shown here is derived from an EMBL/GenBank/DDBJ whole genome shotgun (WGS) entry which is preliminary data.</text>
</comment>
<sequence length="22" mass="2665">MCALRIQARWLIRLGSEFSLDW</sequence>
<reference evidence="2" key="1">
    <citation type="submission" date="2014-09" db="EMBL/GenBank/DDBJ databases">
        <authorList>
            <person name="Mudge J."/>
            <person name="Ramaraj T."/>
            <person name="Lindquist I.E."/>
            <person name="Bharti A.K."/>
            <person name="Sundararajan A."/>
            <person name="Cameron C.T."/>
            <person name="Woodward J.E."/>
            <person name="May G.D."/>
            <person name="Brubaker C."/>
            <person name="Broadhvest J."/>
            <person name="Wilkins T.A."/>
        </authorList>
    </citation>
    <scope>NUCLEOTIDE SEQUENCE</scope>
    <source>
        <strain evidence="2">cv. AKA8401</strain>
    </source>
</reference>
<organism evidence="1 2">
    <name type="scientific">Gossypium arboreum</name>
    <name type="common">Tree cotton</name>
    <name type="synonym">Gossypium nanking</name>
    <dbReference type="NCBI Taxonomy" id="29729"/>
    <lineage>
        <taxon>Eukaryota</taxon>
        <taxon>Viridiplantae</taxon>
        <taxon>Streptophyta</taxon>
        <taxon>Embryophyta</taxon>
        <taxon>Tracheophyta</taxon>
        <taxon>Spermatophyta</taxon>
        <taxon>Magnoliopsida</taxon>
        <taxon>eudicotyledons</taxon>
        <taxon>Gunneridae</taxon>
        <taxon>Pentapetalae</taxon>
        <taxon>rosids</taxon>
        <taxon>malvids</taxon>
        <taxon>Malvales</taxon>
        <taxon>Malvaceae</taxon>
        <taxon>Malvoideae</taxon>
        <taxon>Gossypium</taxon>
    </lineage>
</organism>
<evidence type="ECO:0000313" key="2">
    <source>
        <dbReference type="Proteomes" id="UP000032142"/>
    </source>
</evidence>
<name>A0A0B0MI24_GOSAR</name>
<dbReference type="AlphaFoldDB" id="A0A0B0MI24"/>